<keyword evidence="1 2" id="KW-0238">DNA-binding</keyword>
<dbReference type="InterPro" id="IPR009057">
    <property type="entry name" value="Homeodomain-like_sf"/>
</dbReference>
<dbReference type="GO" id="GO:0000976">
    <property type="term" value="F:transcription cis-regulatory region binding"/>
    <property type="evidence" value="ECO:0007669"/>
    <property type="project" value="TreeGrafter"/>
</dbReference>
<dbReference type="Proteomes" id="UP000075391">
    <property type="component" value="Unassembled WGS sequence"/>
</dbReference>
<dbReference type="RefSeq" id="WP_063244483.1">
    <property type="nucleotide sequence ID" value="NZ_CP168967.1"/>
</dbReference>
<name>A0A150WDW9_BDEBC</name>
<dbReference type="OrthoDB" id="5291472at2"/>
<proteinExistence type="predicted"/>
<dbReference type="PANTHER" id="PTHR30055">
    <property type="entry name" value="HTH-TYPE TRANSCRIPTIONAL REGULATOR RUTR"/>
    <property type="match status" value="1"/>
</dbReference>
<evidence type="ECO:0000256" key="1">
    <source>
        <dbReference type="ARBA" id="ARBA00023125"/>
    </source>
</evidence>
<dbReference type="InterPro" id="IPR001647">
    <property type="entry name" value="HTH_TetR"/>
</dbReference>
<feature type="domain" description="HTH tetR-type" evidence="3">
    <location>
        <begin position="26"/>
        <end position="86"/>
    </location>
</feature>
<gene>
    <name evidence="4" type="ORF">AZI85_09125</name>
</gene>
<dbReference type="PANTHER" id="PTHR30055:SF146">
    <property type="entry name" value="HTH-TYPE TRANSCRIPTIONAL DUAL REGULATOR CECR"/>
    <property type="match status" value="1"/>
</dbReference>
<feature type="DNA-binding region" description="H-T-H motif" evidence="2">
    <location>
        <begin position="49"/>
        <end position="68"/>
    </location>
</feature>
<dbReference type="SUPFAM" id="SSF46689">
    <property type="entry name" value="Homeodomain-like"/>
    <property type="match status" value="1"/>
</dbReference>
<sequence>MGAAPISHTNPEKKYMLKIPVQKRSKETVASIVESCARLLVQEPYHAITTDKIAEMAGVSIGSLYQFFANKEAIVAAVIDDLLQKDLAYIEENLAKLQATDLDSKVHAFIDIGFTRFHDNRPLRTALQGVQGMLDYWDTRRVFFEHYQKAVLAHMPPIPGRDRDMMALFIVSCFNNILHLALLGPQSQEREDAIKKEVFLLIRRYLNP</sequence>
<evidence type="ECO:0000259" key="3">
    <source>
        <dbReference type="PROSITE" id="PS50977"/>
    </source>
</evidence>
<dbReference type="Pfam" id="PF17918">
    <property type="entry name" value="TetR_C_15"/>
    <property type="match status" value="1"/>
</dbReference>
<dbReference type="EMBL" id="LUKF01000017">
    <property type="protein sequence ID" value="KYG61107.1"/>
    <property type="molecule type" value="Genomic_DNA"/>
</dbReference>
<comment type="caution">
    <text evidence="4">The sequence shown here is derived from an EMBL/GenBank/DDBJ whole genome shotgun (WGS) entry which is preliminary data.</text>
</comment>
<dbReference type="PROSITE" id="PS50977">
    <property type="entry name" value="HTH_TETR_2"/>
    <property type="match status" value="1"/>
</dbReference>
<organism evidence="4 5">
    <name type="scientific">Bdellovibrio bacteriovorus</name>
    <dbReference type="NCBI Taxonomy" id="959"/>
    <lineage>
        <taxon>Bacteria</taxon>
        <taxon>Pseudomonadati</taxon>
        <taxon>Bdellovibrionota</taxon>
        <taxon>Bdellovibrionia</taxon>
        <taxon>Bdellovibrionales</taxon>
        <taxon>Pseudobdellovibrionaceae</taxon>
        <taxon>Bdellovibrio</taxon>
    </lineage>
</organism>
<dbReference type="PRINTS" id="PR00455">
    <property type="entry name" value="HTHTETR"/>
</dbReference>
<protein>
    <submittedName>
        <fullName evidence="4">Transcriptional regulator</fullName>
    </submittedName>
</protein>
<dbReference type="AlphaFoldDB" id="A0A150WDW9"/>
<evidence type="ECO:0000313" key="5">
    <source>
        <dbReference type="Proteomes" id="UP000075391"/>
    </source>
</evidence>
<accession>A0A150WDW9</accession>
<evidence type="ECO:0000256" key="2">
    <source>
        <dbReference type="PROSITE-ProRule" id="PRU00335"/>
    </source>
</evidence>
<dbReference type="Pfam" id="PF00440">
    <property type="entry name" value="TetR_N"/>
    <property type="match status" value="1"/>
</dbReference>
<dbReference type="GO" id="GO:0003700">
    <property type="term" value="F:DNA-binding transcription factor activity"/>
    <property type="evidence" value="ECO:0007669"/>
    <property type="project" value="TreeGrafter"/>
</dbReference>
<dbReference type="Gene3D" id="1.10.357.10">
    <property type="entry name" value="Tetracycline Repressor, domain 2"/>
    <property type="match status" value="1"/>
</dbReference>
<reference evidence="4 5" key="1">
    <citation type="submission" date="2016-03" db="EMBL/GenBank/DDBJ databases">
        <authorList>
            <person name="Ploux O."/>
        </authorList>
    </citation>
    <scope>NUCLEOTIDE SEQUENCE [LARGE SCALE GENOMIC DNA]</scope>
    <source>
        <strain evidence="4 5">BER2</strain>
    </source>
</reference>
<dbReference type="InterPro" id="IPR041669">
    <property type="entry name" value="TetR_C_15"/>
</dbReference>
<dbReference type="InterPro" id="IPR050109">
    <property type="entry name" value="HTH-type_TetR-like_transc_reg"/>
</dbReference>
<evidence type="ECO:0000313" key="4">
    <source>
        <dbReference type="EMBL" id="KYG61107.1"/>
    </source>
</evidence>